<dbReference type="AlphaFoldDB" id="A0A0P1AN30"/>
<proteinExistence type="predicted"/>
<dbReference type="EMBL" id="CCYD01000645">
    <property type="protein sequence ID" value="CEG42870.1"/>
    <property type="molecule type" value="Genomic_DNA"/>
</dbReference>
<protein>
    <submittedName>
        <fullName evidence="1">Uncharacterized protein</fullName>
    </submittedName>
</protein>
<keyword evidence="2" id="KW-1185">Reference proteome</keyword>
<dbReference type="RefSeq" id="XP_024579239.1">
    <property type="nucleotide sequence ID" value="XM_024728797.1"/>
</dbReference>
<name>A0A0P1AN30_PLAHL</name>
<accession>A0A0P1AN30</accession>
<organism evidence="1 2">
    <name type="scientific">Plasmopara halstedii</name>
    <name type="common">Downy mildew of sunflower</name>
    <dbReference type="NCBI Taxonomy" id="4781"/>
    <lineage>
        <taxon>Eukaryota</taxon>
        <taxon>Sar</taxon>
        <taxon>Stramenopiles</taxon>
        <taxon>Oomycota</taxon>
        <taxon>Peronosporomycetes</taxon>
        <taxon>Peronosporales</taxon>
        <taxon>Peronosporaceae</taxon>
        <taxon>Plasmopara</taxon>
    </lineage>
</organism>
<evidence type="ECO:0000313" key="2">
    <source>
        <dbReference type="Proteomes" id="UP000054928"/>
    </source>
</evidence>
<dbReference type="GeneID" id="36408162"/>
<reference evidence="2" key="1">
    <citation type="submission" date="2014-09" db="EMBL/GenBank/DDBJ databases">
        <authorList>
            <person name="Sharma Rahul"/>
            <person name="Thines Marco"/>
        </authorList>
    </citation>
    <scope>NUCLEOTIDE SEQUENCE [LARGE SCALE GENOMIC DNA]</scope>
</reference>
<evidence type="ECO:0000313" key="1">
    <source>
        <dbReference type="EMBL" id="CEG42870.1"/>
    </source>
</evidence>
<sequence length="67" mass="7791">MRLALYVKFKGCFVGSFQRLNVGFIQLTTYCCLGRISATDNAPNRFQVVHAFYCYRQRDSCQPSWVD</sequence>
<dbReference type="Proteomes" id="UP000054928">
    <property type="component" value="Unassembled WGS sequence"/>
</dbReference>